<protein>
    <submittedName>
        <fullName evidence="2">Uncharacterized protein</fullName>
    </submittedName>
</protein>
<feature type="compositionally biased region" description="Basic and acidic residues" evidence="1">
    <location>
        <begin position="28"/>
        <end position="38"/>
    </location>
</feature>
<accession>A0AAI8Z3M4</accession>
<gene>
    <name evidence="2" type="ORF">LECACI_7A006976</name>
</gene>
<feature type="compositionally biased region" description="Basic and acidic residues" evidence="1">
    <location>
        <begin position="626"/>
        <end position="636"/>
    </location>
</feature>
<sequence>MAPPISAAIARLRPPSLRGVSSVEGADDSPRPYKRTGESSEQTPPKPPRKKLPWLERQQGKEEPDSGRVEHIERVTDVDGSDPSDAIQPGSSMLPLRVGTNAPGPRTQTPSPRAHSAVSSLRPRSVSRPARTEEAAAPGLFYASSNYSPAPSDGEPLPITLPKKDPASYERLVRRPPEPPPPGHYSTRAVNDWNQGEEEQSPSQADPRLGSGAQARRGTTRPKPNPSPYRVQEIPEKYLPKPLRCKSCDSELEQAIMPTARSLYREHQIQAPKCPRTGAHLEASRSSGQQPLPELPLHLMAHSTSSSQSNTDKQLDKLKRAVTESFGTYEFRKRHDRLARAATAHERLMNQTVTVASDSRPEGGKKGPGRLLQGANSAKDQVGRGEEPVYRPPPLSPPSSPRTSEGNEEVLSDPQLSRSRRTSANAQHSVFTKTSKPKIRTTATGSKFTEALPKISSSRGDRTAQAFSSGDYSIAQTPPHLYVSRSPQCVIKDFAYLDPATKKKLSVTLDRRARYGAAADFYGDHGESVATQPGARRSIVAQEKQLPMVPLPGRRHSDVAPGKTERVHRAHHMRHEHQARALPGGGDGGSNQAGTTQADNLLRPPAVRQATVESIHGPSGTIPPLLREKLNTEPKDPSPSPKTEGHKQLGHGSHHQGHAPAFLQSAYYRIDDESVRKRSATATTINSR</sequence>
<feature type="region of interest" description="Disordered" evidence="1">
    <location>
        <begin position="1"/>
        <end position="236"/>
    </location>
</feature>
<feature type="compositionally biased region" description="Basic and acidic residues" evidence="1">
    <location>
        <begin position="555"/>
        <end position="567"/>
    </location>
</feature>
<feature type="compositionally biased region" description="Pro residues" evidence="1">
    <location>
        <begin position="390"/>
        <end position="400"/>
    </location>
</feature>
<feature type="compositionally biased region" description="Basic and acidic residues" evidence="1">
    <location>
        <begin position="162"/>
        <end position="177"/>
    </location>
</feature>
<dbReference type="Proteomes" id="UP001296104">
    <property type="component" value="Unassembled WGS sequence"/>
</dbReference>
<dbReference type="AlphaFoldDB" id="A0AAI8Z3M4"/>
<feature type="compositionally biased region" description="Polar residues" evidence="1">
    <location>
        <begin position="414"/>
        <end position="434"/>
    </location>
</feature>
<feature type="compositionally biased region" description="Basic and acidic residues" evidence="1">
    <location>
        <begin position="58"/>
        <end position="77"/>
    </location>
</feature>
<feature type="compositionally biased region" description="Basic residues" evidence="1">
    <location>
        <begin position="568"/>
        <end position="577"/>
    </location>
</feature>
<organism evidence="2 3">
    <name type="scientific">Lecanosticta acicola</name>
    <dbReference type="NCBI Taxonomy" id="111012"/>
    <lineage>
        <taxon>Eukaryota</taxon>
        <taxon>Fungi</taxon>
        <taxon>Dikarya</taxon>
        <taxon>Ascomycota</taxon>
        <taxon>Pezizomycotina</taxon>
        <taxon>Dothideomycetes</taxon>
        <taxon>Dothideomycetidae</taxon>
        <taxon>Mycosphaerellales</taxon>
        <taxon>Mycosphaerellaceae</taxon>
        <taxon>Lecanosticta</taxon>
    </lineage>
</organism>
<feature type="region of interest" description="Disordered" evidence="1">
    <location>
        <begin position="343"/>
        <end position="444"/>
    </location>
</feature>
<evidence type="ECO:0000313" key="2">
    <source>
        <dbReference type="EMBL" id="CAK4031818.1"/>
    </source>
</evidence>
<comment type="caution">
    <text evidence="2">The sequence shown here is derived from an EMBL/GenBank/DDBJ whole genome shotgun (WGS) entry which is preliminary data.</text>
</comment>
<evidence type="ECO:0000256" key="1">
    <source>
        <dbReference type="SAM" id="MobiDB-lite"/>
    </source>
</evidence>
<evidence type="ECO:0000313" key="3">
    <source>
        <dbReference type="Proteomes" id="UP001296104"/>
    </source>
</evidence>
<name>A0AAI8Z3M4_9PEZI</name>
<proteinExistence type="predicted"/>
<feature type="compositionally biased region" description="Low complexity" evidence="1">
    <location>
        <begin position="116"/>
        <end position="129"/>
    </location>
</feature>
<feature type="region of interest" description="Disordered" evidence="1">
    <location>
        <begin position="550"/>
        <end position="664"/>
    </location>
</feature>
<dbReference type="EMBL" id="CAVMBE010000053">
    <property type="protein sequence ID" value="CAK4031818.1"/>
    <property type="molecule type" value="Genomic_DNA"/>
</dbReference>
<keyword evidence="3" id="KW-1185">Reference proteome</keyword>
<reference evidence="2" key="1">
    <citation type="submission" date="2023-11" db="EMBL/GenBank/DDBJ databases">
        <authorList>
            <person name="Alioto T."/>
            <person name="Alioto T."/>
            <person name="Gomez Garrido J."/>
        </authorList>
    </citation>
    <scope>NUCLEOTIDE SEQUENCE</scope>
</reference>
<feature type="compositionally biased region" description="Basic residues" evidence="1">
    <location>
        <begin position="648"/>
        <end position="657"/>
    </location>
</feature>